<sequence>MIEHSAIYRGEVVHIRHRPKAHRFRYRVFSLLVDLDELPELSNRLRLFSHNRFSLFSIHDRDHGKLDGSNLRHWAEAHLKRAGIDLGGGRIAMLCYPRILGHVFNPLTVFYCYGETGSLIAILYEVCNTFHERFTYVIPVTAGDETVRQSIRKQFYVSPFIPMDCDYHFGLTRPGAAIAVRINETDDEGPLLYAAFQGKRRNVTDRELLRAMLAYPLMSAKIVASIHFEALRLLTKGLGIFRHEPAPAKVQHVIAGERRQERGNHVERDCVSNRKTEILAADDPDDRWTDHTRQFDAPL</sequence>
<dbReference type="PANTHER" id="PTHR33973:SF4">
    <property type="entry name" value="OS07G0153300 PROTEIN"/>
    <property type="match status" value="1"/>
</dbReference>
<keyword evidence="2" id="KW-1185">Reference proteome</keyword>
<comment type="caution">
    <text evidence="1">The sequence shown here is derived from an EMBL/GenBank/DDBJ whole genome shotgun (WGS) entry which is preliminary data.</text>
</comment>
<accession>A0A506UIV7</accession>
<dbReference type="AlphaFoldDB" id="A0A506UIV7"/>
<name>A0A506UIV7_9HYPH</name>
<dbReference type="OrthoDB" id="9778801at2"/>
<dbReference type="PANTHER" id="PTHR33973">
    <property type="entry name" value="OS07G0153300 PROTEIN"/>
    <property type="match status" value="1"/>
</dbReference>
<protein>
    <submittedName>
        <fullName evidence="1">DUF1365 domain-containing protein</fullName>
    </submittedName>
</protein>
<dbReference type="EMBL" id="VHLG01000001">
    <property type="protein sequence ID" value="TPW33264.1"/>
    <property type="molecule type" value="Genomic_DNA"/>
</dbReference>
<proteinExistence type="predicted"/>
<dbReference type="RefSeq" id="WP_141147202.1">
    <property type="nucleotide sequence ID" value="NZ_VHLG01000001.1"/>
</dbReference>
<evidence type="ECO:0000313" key="2">
    <source>
        <dbReference type="Proteomes" id="UP000318801"/>
    </source>
</evidence>
<gene>
    <name evidence="1" type="ORF">FJU08_01500</name>
</gene>
<reference evidence="1 2" key="1">
    <citation type="submission" date="2019-06" db="EMBL/GenBank/DDBJ databases">
        <authorList>
            <person name="Li M."/>
        </authorList>
    </citation>
    <scope>NUCLEOTIDE SEQUENCE [LARGE SCALE GENOMIC DNA]</scope>
    <source>
        <strain evidence="1 2">BGMRC2036</strain>
    </source>
</reference>
<dbReference type="Proteomes" id="UP000318801">
    <property type="component" value="Unassembled WGS sequence"/>
</dbReference>
<dbReference type="Pfam" id="PF07103">
    <property type="entry name" value="DUF1365"/>
    <property type="match status" value="1"/>
</dbReference>
<organism evidence="1 2">
    <name type="scientific">Martelella alba</name>
    <dbReference type="NCBI Taxonomy" id="2590451"/>
    <lineage>
        <taxon>Bacteria</taxon>
        <taxon>Pseudomonadati</taxon>
        <taxon>Pseudomonadota</taxon>
        <taxon>Alphaproteobacteria</taxon>
        <taxon>Hyphomicrobiales</taxon>
        <taxon>Aurantimonadaceae</taxon>
        <taxon>Martelella</taxon>
    </lineage>
</organism>
<evidence type="ECO:0000313" key="1">
    <source>
        <dbReference type="EMBL" id="TPW33264.1"/>
    </source>
</evidence>
<dbReference type="InterPro" id="IPR010775">
    <property type="entry name" value="DUF1365"/>
</dbReference>